<dbReference type="Gene3D" id="3.30.360.10">
    <property type="entry name" value="Dihydrodipicolinate Reductase, domain 2"/>
    <property type="match status" value="1"/>
</dbReference>
<gene>
    <name evidence="2" type="ORF">SAMN05443144_105114</name>
</gene>
<dbReference type="InterPro" id="IPR036291">
    <property type="entry name" value="NAD(P)-bd_dom_sf"/>
</dbReference>
<accession>A0A1M4YNF3</accession>
<evidence type="ECO:0000259" key="1">
    <source>
        <dbReference type="Pfam" id="PF01408"/>
    </source>
</evidence>
<evidence type="ECO:0000313" key="2">
    <source>
        <dbReference type="EMBL" id="SHF07310.1"/>
    </source>
</evidence>
<protein>
    <submittedName>
        <fullName evidence="2">Predicted dehydrogenase</fullName>
    </submittedName>
</protein>
<sequence length="342" mass="37415">MIRRILFVVVLLFVSVWPLSAQHIPSDEEIRIGIIGLDTSHSLAYAKLINQTDSSSLAGLRVVAAYPKGNPDLATGERIPEFTEDVRKLGIEIVGSIDELLARVDVVMLETRDGRMHLEQALPVLKAGKPLYIDAPLAGSLGEAIAIYEAAQRYNVPVFTAEPLRYTPKTQAIAEGKVGEIIGAATYSPAPTHPTHSDLFWYGGHGVAMLYTVMGPGCEVLWRVHTQGTDAVICRWEDDRLGTYRGIRSGKRGYGGTAFGTDGIVRLGGFEDYLPVVLKVGSFFKSGKPPVSAEESLEIYAFMAAADKSKRLGGQPVYLEKMLANTRKEARQKLEQILSERN</sequence>
<dbReference type="PANTHER" id="PTHR43818:SF9">
    <property type="entry name" value="HYPOTHETICAL OXIDOREDUCTASE"/>
    <property type="match status" value="1"/>
</dbReference>
<dbReference type="PANTHER" id="PTHR43818">
    <property type="entry name" value="BCDNA.GH03377"/>
    <property type="match status" value="1"/>
</dbReference>
<evidence type="ECO:0000313" key="3">
    <source>
        <dbReference type="Proteomes" id="UP000184041"/>
    </source>
</evidence>
<dbReference type="InterPro" id="IPR000683">
    <property type="entry name" value="Gfo/Idh/MocA-like_OxRdtase_N"/>
</dbReference>
<dbReference type="Proteomes" id="UP000184041">
    <property type="component" value="Unassembled WGS sequence"/>
</dbReference>
<feature type="domain" description="Gfo/Idh/MocA-like oxidoreductase N-terminal" evidence="1">
    <location>
        <begin position="30"/>
        <end position="159"/>
    </location>
</feature>
<dbReference type="Pfam" id="PF01408">
    <property type="entry name" value="GFO_IDH_MocA"/>
    <property type="match status" value="1"/>
</dbReference>
<organism evidence="2 3">
    <name type="scientific">Fodinibius roseus</name>
    <dbReference type="NCBI Taxonomy" id="1194090"/>
    <lineage>
        <taxon>Bacteria</taxon>
        <taxon>Pseudomonadati</taxon>
        <taxon>Balneolota</taxon>
        <taxon>Balneolia</taxon>
        <taxon>Balneolales</taxon>
        <taxon>Balneolaceae</taxon>
        <taxon>Fodinibius</taxon>
    </lineage>
</organism>
<dbReference type="STRING" id="1194090.SAMN05443144_105114"/>
<dbReference type="EMBL" id="FQUS01000005">
    <property type="protein sequence ID" value="SHF07310.1"/>
    <property type="molecule type" value="Genomic_DNA"/>
</dbReference>
<dbReference type="InterPro" id="IPR050463">
    <property type="entry name" value="Gfo/Idh/MocA_oxidrdct_glycsds"/>
</dbReference>
<keyword evidence="3" id="KW-1185">Reference proteome</keyword>
<reference evidence="2 3" key="1">
    <citation type="submission" date="2016-11" db="EMBL/GenBank/DDBJ databases">
        <authorList>
            <person name="Jaros S."/>
            <person name="Januszkiewicz K."/>
            <person name="Wedrychowicz H."/>
        </authorList>
    </citation>
    <scope>NUCLEOTIDE SEQUENCE [LARGE SCALE GENOMIC DNA]</scope>
    <source>
        <strain evidence="2 3">DSM 21986</strain>
    </source>
</reference>
<name>A0A1M4YNF3_9BACT</name>
<proteinExistence type="predicted"/>
<dbReference type="GO" id="GO:0000166">
    <property type="term" value="F:nucleotide binding"/>
    <property type="evidence" value="ECO:0007669"/>
    <property type="project" value="InterPro"/>
</dbReference>
<dbReference type="SUPFAM" id="SSF51735">
    <property type="entry name" value="NAD(P)-binding Rossmann-fold domains"/>
    <property type="match status" value="1"/>
</dbReference>
<dbReference type="Gene3D" id="3.40.50.720">
    <property type="entry name" value="NAD(P)-binding Rossmann-like Domain"/>
    <property type="match status" value="1"/>
</dbReference>
<dbReference type="AlphaFoldDB" id="A0A1M4YNF3"/>
<dbReference type="RefSeq" id="WP_073060900.1">
    <property type="nucleotide sequence ID" value="NZ_FQUS01000005.1"/>
</dbReference>